<reference evidence="1" key="1">
    <citation type="journal article" date="2015" name="Nature">
        <title>Complex archaea that bridge the gap between prokaryotes and eukaryotes.</title>
        <authorList>
            <person name="Spang A."/>
            <person name="Saw J.H."/>
            <person name="Jorgensen S.L."/>
            <person name="Zaremba-Niedzwiedzka K."/>
            <person name="Martijn J."/>
            <person name="Lind A.E."/>
            <person name="van Eijk R."/>
            <person name="Schleper C."/>
            <person name="Guy L."/>
            <person name="Ettema T.J."/>
        </authorList>
    </citation>
    <scope>NUCLEOTIDE SEQUENCE</scope>
</reference>
<sequence length="475" mass="51824">YFSNEKFEAFMAPPQVQEFTTLQAFNKSMEPASLDPITASQDKERGVIGKSFDFVTLMLRETQRVEKGMFAGFDAWLKGASSSDAFDIAKDELASGFMTGNFKRDVTGVDLLKTGLGITEEEFTLLGSKEQLPFATLIPGSPGFVGNIRVKTALEVSGFAIDVLADPFNLVPVTRIARTFGAATKGIGGLISKGIGKVPVAGPMKDQLLTHIVGGFKSAFIKPIPATAAGKAAEQGIIRSEALTAEVAEGVVDNFIREGRAWKKLVKESGKTDQELGTLITEAAGTIKINDPTLLPEALNDTYARIYKDYGLEGWDEFVKSGGLRLIPDEEPLRRAIFNGKFDEANEALQEAMSKDLYGDLKSVVFDMKERQLDRFVFQRQNVRRTSKITDPVFESLSRDYVRIAATKSLRDAIELLGLGPKTSVGFGLNPFSTSNLHSKLQEIGVDAANTALRTPKNPRLPFGKSEFFVINPVS</sequence>
<feature type="non-terminal residue" evidence="1">
    <location>
        <position position="475"/>
    </location>
</feature>
<gene>
    <name evidence="1" type="ORF">LCGC14_2567030</name>
</gene>
<proteinExistence type="predicted"/>
<dbReference type="EMBL" id="LAZR01042532">
    <property type="protein sequence ID" value="KKL09321.1"/>
    <property type="molecule type" value="Genomic_DNA"/>
</dbReference>
<name>A0A0F9CUE9_9ZZZZ</name>
<dbReference type="AlphaFoldDB" id="A0A0F9CUE9"/>
<protein>
    <submittedName>
        <fullName evidence="1">Uncharacterized protein</fullName>
    </submittedName>
</protein>
<feature type="non-terminal residue" evidence="1">
    <location>
        <position position="1"/>
    </location>
</feature>
<evidence type="ECO:0000313" key="1">
    <source>
        <dbReference type="EMBL" id="KKL09321.1"/>
    </source>
</evidence>
<organism evidence="1">
    <name type="scientific">marine sediment metagenome</name>
    <dbReference type="NCBI Taxonomy" id="412755"/>
    <lineage>
        <taxon>unclassified sequences</taxon>
        <taxon>metagenomes</taxon>
        <taxon>ecological metagenomes</taxon>
    </lineage>
</organism>
<accession>A0A0F9CUE9</accession>
<comment type="caution">
    <text evidence="1">The sequence shown here is derived from an EMBL/GenBank/DDBJ whole genome shotgun (WGS) entry which is preliminary data.</text>
</comment>